<evidence type="ECO:0008006" key="3">
    <source>
        <dbReference type="Google" id="ProtNLM"/>
    </source>
</evidence>
<keyword evidence="2" id="KW-1185">Reference proteome</keyword>
<organism evidence="1 2">
    <name type="scientific">Tenacibaculum pelagium</name>
    <dbReference type="NCBI Taxonomy" id="2759527"/>
    <lineage>
        <taxon>Bacteria</taxon>
        <taxon>Pseudomonadati</taxon>
        <taxon>Bacteroidota</taxon>
        <taxon>Flavobacteriia</taxon>
        <taxon>Flavobacteriales</taxon>
        <taxon>Flavobacteriaceae</taxon>
        <taxon>Tenacibaculum</taxon>
    </lineage>
</organism>
<name>A0A839AQK2_9FLAO</name>
<sequence>MIELEQYYKGQKSWEIFIEVFDYNWKNSEFQKTLLSKLDNRIDLAKAIDYIIGETSLSWLNKNIPALDNLTPLECLKSEKLINRLKVCLMRMH</sequence>
<evidence type="ECO:0000313" key="2">
    <source>
        <dbReference type="Proteomes" id="UP000563906"/>
    </source>
</evidence>
<dbReference type="EMBL" id="JACGLS010000009">
    <property type="protein sequence ID" value="MBA6157373.1"/>
    <property type="molecule type" value="Genomic_DNA"/>
</dbReference>
<dbReference type="Proteomes" id="UP000563906">
    <property type="component" value="Unassembled WGS sequence"/>
</dbReference>
<accession>A0A839AQK2</accession>
<dbReference type="AlphaFoldDB" id="A0A839AQK2"/>
<proteinExistence type="predicted"/>
<dbReference type="RefSeq" id="WP_182125876.1">
    <property type="nucleotide sequence ID" value="NZ_JACGLS010000009.1"/>
</dbReference>
<reference evidence="1 2" key="1">
    <citation type="submission" date="2020-07" db="EMBL/GenBank/DDBJ databases">
        <title>Bacterium isolated from marine sediment.</title>
        <authorList>
            <person name="Shang D."/>
            <person name="Du Z.-J."/>
        </authorList>
    </citation>
    <scope>NUCLEOTIDE SEQUENCE [LARGE SCALE GENOMIC DNA]</scope>
    <source>
        <strain evidence="1 2">S7007</strain>
    </source>
</reference>
<protein>
    <recommendedName>
        <fullName evidence="3">Antitoxin Xre/MbcA/ParS-like toxin-binding domain-containing protein</fullName>
    </recommendedName>
</protein>
<gene>
    <name evidence="1" type="ORF">H3Z83_12720</name>
</gene>
<evidence type="ECO:0000313" key="1">
    <source>
        <dbReference type="EMBL" id="MBA6157373.1"/>
    </source>
</evidence>
<comment type="caution">
    <text evidence="1">The sequence shown here is derived from an EMBL/GenBank/DDBJ whole genome shotgun (WGS) entry which is preliminary data.</text>
</comment>